<keyword evidence="8" id="KW-0472">Membrane</keyword>
<dbReference type="SUPFAM" id="SSF52540">
    <property type="entry name" value="P-loop containing nucleoside triphosphate hydrolases"/>
    <property type="match status" value="1"/>
</dbReference>
<gene>
    <name evidence="10" type="ORF">A10D4_04135</name>
</gene>
<dbReference type="InterPro" id="IPR027417">
    <property type="entry name" value="P-loop_NTPase"/>
</dbReference>
<evidence type="ECO:0000313" key="11">
    <source>
        <dbReference type="Proteomes" id="UP000014115"/>
    </source>
</evidence>
<keyword evidence="6" id="KW-0547">Nucleotide-binding</keyword>
<evidence type="ECO:0000256" key="3">
    <source>
        <dbReference type="ARBA" id="ARBA00022448"/>
    </source>
</evidence>
<keyword evidence="4" id="KW-1003">Cell membrane</keyword>
<dbReference type="GO" id="GO:0055085">
    <property type="term" value="P:transmembrane transport"/>
    <property type="evidence" value="ECO:0007669"/>
    <property type="project" value="UniProtKB-ARBA"/>
</dbReference>
<name>K2JMM4_9GAMM</name>
<dbReference type="PATRIC" id="fig|740709.3.peg.837"/>
<dbReference type="InterPro" id="IPR003593">
    <property type="entry name" value="AAA+_ATPase"/>
</dbReference>
<dbReference type="Proteomes" id="UP000014115">
    <property type="component" value="Unassembled WGS sequence"/>
</dbReference>
<dbReference type="Pfam" id="PF00005">
    <property type="entry name" value="ABC_tran"/>
    <property type="match status" value="1"/>
</dbReference>
<proteinExistence type="inferred from homology"/>
<protein>
    <submittedName>
        <fullName evidence="10">Peptide ABC transporter ATPase</fullName>
    </submittedName>
</protein>
<dbReference type="PROSITE" id="PS50893">
    <property type="entry name" value="ABC_TRANSPORTER_2"/>
    <property type="match status" value="1"/>
</dbReference>
<sequence>MTALLDVQALCKYYTHKSIWRRQRKVTALAPVSFTLERGETLAIMGETSSGKSTLAKLIAGAENPSSGQLFLNGQPLQRGNFRQRCQHIRMVFQDSDASLNPQLTIGQQLAEPLLFNTDMNTEQRREAIAQVLKKVGLLPEHASFYPHMLATGQQQRVSIARAVMLDPQIIVADEALAALDPSVRSQIINLLMDLQKDMGISYIFVSHSPEIVKHVADKILILHRGKMIEFGATQTLFEQPQQQYTKLLLQVPAAANN</sequence>
<dbReference type="CDD" id="cd03257">
    <property type="entry name" value="ABC_NikE_OppD_transporters"/>
    <property type="match status" value="1"/>
</dbReference>
<dbReference type="OrthoDB" id="9784450at2"/>
<evidence type="ECO:0000256" key="2">
    <source>
        <dbReference type="ARBA" id="ARBA00005417"/>
    </source>
</evidence>
<dbReference type="STRING" id="740709.A10D4_04135"/>
<evidence type="ECO:0000256" key="4">
    <source>
        <dbReference type="ARBA" id="ARBA00022475"/>
    </source>
</evidence>
<organism evidence="10 11">
    <name type="scientific">Idiomarina xiamenensis 10-D-4</name>
    <dbReference type="NCBI Taxonomy" id="740709"/>
    <lineage>
        <taxon>Bacteria</taxon>
        <taxon>Pseudomonadati</taxon>
        <taxon>Pseudomonadota</taxon>
        <taxon>Gammaproteobacteria</taxon>
        <taxon>Alteromonadales</taxon>
        <taxon>Idiomarinaceae</taxon>
        <taxon>Idiomarina</taxon>
    </lineage>
</organism>
<evidence type="ECO:0000313" key="10">
    <source>
        <dbReference type="EMBL" id="EKE84771.1"/>
    </source>
</evidence>
<comment type="caution">
    <text evidence="10">The sequence shown here is derived from an EMBL/GenBank/DDBJ whole genome shotgun (WGS) entry which is preliminary data.</text>
</comment>
<dbReference type="SMART" id="SM00382">
    <property type="entry name" value="AAA"/>
    <property type="match status" value="1"/>
</dbReference>
<evidence type="ECO:0000256" key="1">
    <source>
        <dbReference type="ARBA" id="ARBA00004417"/>
    </source>
</evidence>
<dbReference type="Gene3D" id="3.40.50.300">
    <property type="entry name" value="P-loop containing nucleotide triphosphate hydrolases"/>
    <property type="match status" value="1"/>
</dbReference>
<comment type="similarity">
    <text evidence="2">Belongs to the ABC transporter superfamily.</text>
</comment>
<evidence type="ECO:0000256" key="8">
    <source>
        <dbReference type="ARBA" id="ARBA00023136"/>
    </source>
</evidence>
<feature type="domain" description="ABC transporter" evidence="9">
    <location>
        <begin position="14"/>
        <end position="250"/>
    </location>
</feature>
<dbReference type="GO" id="GO:0016887">
    <property type="term" value="F:ATP hydrolysis activity"/>
    <property type="evidence" value="ECO:0007669"/>
    <property type="project" value="InterPro"/>
</dbReference>
<dbReference type="PANTHER" id="PTHR43776:SF4">
    <property type="entry name" value="PUTRESCINE EXPORT SYSTEM ATP-BINDING PROTEIN SAPF"/>
    <property type="match status" value="1"/>
</dbReference>
<dbReference type="PANTHER" id="PTHR43776">
    <property type="entry name" value="TRANSPORT ATP-BINDING PROTEIN"/>
    <property type="match status" value="1"/>
</dbReference>
<accession>K2JMM4</accession>
<dbReference type="InterPro" id="IPR050319">
    <property type="entry name" value="ABC_transp_ATP-bind"/>
</dbReference>
<dbReference type="AlphaFoldDB" id="K2JMM4"/>
<dbReference type="RefSeq" id="WP_008487922.1">
    <property type="nucleotide sequence ID" value="NZ_AMRG01000004.1"/>
</dbReference>
<dbReference type="InterPro" id="IPR003439">
    <property type="entry name" value="ABC_transporter-like_ATP-bd"/>
</dbReference>
<keyword evidence="11" id="KW-1185">Reference proteome</keyword>
<evidence type="ECO:0000256" key="5">
    <source>
        <dbReference type="ARBA" id="ARBA00022519"/>
    </source>
</evidence>
<evidence type="ECO:0000256" key="7">
    <source>
        <dbReference type="ARBA" id="ARBA00022840"/>
    </source>
</evidence>
<dbReference type="eggNOG" id="COG4172">
    <property type="taxonomic scope" value="Bacteria"/>
</dbReference>
<keyword evidence="5" id="KW-0997">Cell inner membrane</keyword>
<keyword evidence="7" id="KW-0067">ATP-binding</keyword>
<dbReference type="GO" id="GO:0005524">
    <property type="term" value="F:ATP binding"/>
    <property type="evidence" value="ECO:0007669"/>
    <property type="project" value="UniProtKB-KW"/>
</dbReference>
<evidence type="ECO:0000256" key="6">
    <source>
        <dbReference type="ARBA" id="ARBA00022741"/>
    </source>
</evidence>
<evidence type="ECO:0000259" key="9">
    <source>
        <dbReference type="PROSITE" id="PS50893"/>
    </source>
</evidence>
<reference evidence="10 11" key="1">
    <citation type="journal article" date="2012" name="J. Bacteriol.">
        <title>Genome Sequence of Idiomarina xiamenensis Type Strain 10-D-4.</title>
        <authorList>
            <person name="Lai Q."/>
            <person name="Wang L."/>
            <person name="Wang W."/>
            <person name="Shao Z."/>
        </authorList>
    </citation>
    <scope>NUCLEOTIDE SEQUENCE [LARGE SCALE GENOMIC DNA]</scope>
    <source>
        <strain evidence="10 11">10-D-4</strain>
    </source>
</reference>
<comment type="subcellular location">
    <subcellularLocation>
        <location evidence="1">Cell inner membrane</location>
        <topology evidence="1">Peripheral membrane protein</topology>
    </subcellularLocation>
</comment>
<keyword evidence="3" id="KW-0813">Transport</keyword>
<dbReference type="EMBL" id="AMRG01000004">
    <property type="protein sequence ID" value="EKE84771.1"/>
    <property type="molecule type" value="Genomic_DNA"/>
</dbReference>
<dbReference type="GO" id="GO:0005886">
    <property type="term" value="C:plasma membrane"/>
    <property type="evidence" value="ECO:0007669"/>
    <property type="project" value="UniProtKB-SubCell"/>
</dbReference>